<dbReference type="EMBL" id="JAODUO010001318">
    <property type="protein sequence ID" value="KAK2166482.1"/>
    <property type="molecule type" value="Genomic_DNA"/>
</dbReference>
<evidence type="ECO:0000313" key="1">
    <source>
        <dbReference type="EMBL" id="KAK2166482.1"/>
    </source>
</evidence>
<keyword evidence="2" id="KW-1185">Reference proteome</keyword>
<dbReference type="Proteomes" id="UP001209878">
    <property type="component" value="Unassembled WGS sequence"/>
</dbReference>
<comment type="caution">
    <text evidence="1">The sequence shown here is derived from an EMBL/GenBank/DDBJ whole genome shotgun (WGS) entry which is preliminary data.</text>
</comment>
<dbReference type="AlphaFoldDB" id="A0AAD9K887"/>
<gene>
    <name evidence="1" type="ORF">NP493_1318g00038</name>
</gene>
<organism evidence="1 2">
    <name type="scientific">Ridgeia piscesae</name>
    <name type="common">Tubeworm</name>
    <dbReference type="NCBI Taxonomy" id="27915"/>
    <lineage>
        <taxon>Eukaryota</taxon>
        <taxon>Metazoa</taxon>
        <taxon>Spiralia</taxon>
        <taxon>Lophotrochozoa</taxon>
        <taxon>Annelida</taxon>
        <taxon>Polychaeta</taxon>
        <taxon>Sedentaria</taxon>
        <taxon>Canalipalpata</taxon>
        <taxon>Sabellida</taxon>
        <taxon>Siboglinidae</taxon>
        <taxon>Ridgeia</taxon>
    </lineage>
</organism>
<proteinExistence type="predicted"/>
<sequence length="246" mass="27507">MRRRLLRTYAVCALLLTALAVVMYTDRLVKLRQGRLWSEEDDVINPSGRPGSQPEVLIYGVSSRYNYQLAMHVLRQGGKVTVLQPEDASLDLSPDARRNTTTQLSDVLESGAYDSRLTVVNTTNCDLSSMSKFVDSVRKARFSYVLFVGADLCRPGVSRGACVRLSVGCLVGLLEVTKATAASRPHFTLLTHVDGGRHDGFVAVMETSLEIILHVYRSIYDITANHRTLPSEFDMTDSRQYTHRRH</sequence>
<name>A0AAD9K887_RIDPI</name>
<accession>A0AAD9K887</accession>
<evidence type="ECO:0000313" key="2">
    <source>
        <dbReference type="Proteomes" id="UP001209878"/>
    </source>
</evidence>
<reference evidence="1" key="1">
    <citation type="journal article" date="2023" name="Mol. Biol. Evol.">
        <title>Third-Generation Sequencing Reveals the Adaptive Role of the Epigenome in Three Deep-Sea Polychaetes.</title>
        <authorList>
            <person name="Perez M."/>
            <person name="Aroh O."/>
            <person name="Sun Y."/>
            <person name="Lan Y."/>
            <person name="Juniper S.K."/>
            <person name="Young C.R."/>
            <person name="Angers B."/>
            <person name="Qian P.Y."/>
        </authorList>
    </citation>
    <scope>NUCLEOTIDE SEQUENCE</scope>
    <source>
        <strain evidence="1">R07B-5</strain>
    </source>
</reference>
<protein>
    <submittedName>
        <fullName evidence="1">Uncharacterized protein</fullName>
    </submittedName>
</protein>